<gene>
    <name evidence="2" type="ORF">Pyn_15063</name>
</gene>
<feature type="region of interest" description="Disordered" evidence="1">
    <location>
        <begin position="1"/>
        <end position="129"/>
    </location>
</feature>
<keyword evidence="3" id="KW-1185">Reference proteome</keyword>
<feature type="compositionally biased region" description="Polar residues" evidence="1">
    <location>
        <begin position="71"/>
        <end position="88"/>
    </location>
</feature>
<accession>A0A314ZSH1</accession>
<evidence type="ECO:0000313" key="3">
    <source>
        <dbReference type="Proteomes" id="UP000250321"/>
    </source>
</evidence>
<name>A0A314ZSH1_PRUYE</name>
<proteinExistence type="predicted"/>
<dbReference type="AlphaFoldDB" id="A0A314ZSH1"/>
<dbReference type="OrthoDB" id="1194624at2759"/>
<sequence>MFGHPHHFRSPSGGPRQQPPPLQHPYPQPLNPNFSLQNQNQNQNPTNSSYIFPPNPAFPSHPALNPYPAFPTQNPNFTPQQLPNSSFRPQALPENPRPNVDSQQLSNSAFPPQSLSENPNVGPLQRPSNSAFWPKEMLERIDGSVEEARAELVAAGRSVSAWKVLESALLMLKVDAWSSLMLPMYQVPSLHRLMLTEGRINAYIHCFVGVRKITSLYDLELAICKNENIQQFEELGLGPLLRHPLVLHYFQVSSDTTEVFKITSEEIVFLLIGFLTHKREVTDDSVEEFLDFIVKRRSVVSKEKLGIRICSLGVHVSYILEAKKLERAALRKSKKELRTWRSRKKPPIFSTLKKRLDKHFCAISQQAELFSVVHKDFCVKQIALFLRAQSMEVIGIIHMKKMTKIMMMLQAVRKHVRSSLWLRYFGACFSLYNTHYKKSKTIMSMFYSYPLIGLLNVAVSSIKFGMWDSMYDTIQSFGQHGLTNTCTDKCSEYLSTDVEPNIKDALRVSTEHILSITE</sequence>
<protein>
    <submittedName>
        <fullName evidence="2">Uncharacterized protein</fullName>
    </submittedName>
</protein>
<feature type="compositionally biased region" description="Low complexity" evidence="1">
    <location>
        <begin position="31"/>
        <end position="49"/>
    </location>
</feature>
<dbReference type="Proteomes" id="UP000250321">
    <property type="component" value="Unassembled WGS sequence"/>
</dbReference>
<feature type="compositionally biased region" description="Polar residues" evidence="1">
    <location>
        <begin position="100"/>
        <end position="119"/>
    </location>
</feature>
<evidence type="ECO:0000313" key="2">
    <source>
        <dbReference type="EMBL" id="PQQ21620.1"/>
    </source>
</evidence>
<feature type="compositionally biased region" description="Pro residues" evidence="1">
    <location>
        <begin position="17"/>
        <end position="30"/>
    </location>
</feature>
<evidence type="ECO:0000256" key="1">
    <source>
        <dbReference type="SAM" id="MobiDB-lite"/>
    </source>
</evidence>
<reference evidence="2 3" key="1">
    <citation type="submission" date="2018-02" db="EMBL/GenBank/DDBJ databases">
        <title>Draft genome of wild Prunus yedoensis var. nudiflora.</title>
        <authorList>
            <person name="Baek S."/>
            <person name="Kim J.-H."/>
            <person name="Choi K."/>
            <person name="Kim G.-B."/>
            <person name="Cho A."/>
            <person name="Jang H."/>
            <person name="Shin C.-H."/>
            <person name="Yu H.-J."/>
            <person name="Mun J.-H."/>
        </authorList>
    </citation>
    <scope>NUCLEOTIDE SEQUENCE [LARGE SCALE GENOMIC DNA]</scope>
    <source>
        <strain evidence="3">cv. Jeju island</strain>
        <tissue evidence="2">Leaf</tissue>
    </source>
</reference>
<comment type="caution">
    <text evidence="2">The sequence shown here is derived from an EMBL/GenBank/DDBJ whole genome shotgun (WGS) entry which is preliminary data.</text>
</comment>
<organism evidence="2 3">
    <name type="scientific">Prunus yedoensis var. nudiflora</name>
    <dbReference type="NCBI Taxonomy" id="2094558"/>
    <lineage>
        <taxon>Eukaryota</taxon>
        <taxon>Viridiplantae</taxon>
        <taxon>Streptophyta</taxon>
        <taxon>Embryophyta</taxon>
        <taxon>Tracheophyta</taxon>
        <taxon>Spermatophyta</taxon>
        <taxon>Magnoliopsida</taxon>
        <taxon>eudicotyledons</taxon>
        <taxon>Gunneridae</taxon>
        <taxon>Pentapetalae</taxon>
        <taxon>rosids</taxon>
        <taxon>fabids</taxon>
        <taxon>Rosales</taxon>
        <taxon>Rosaceae</taxon>
        <taxon>Amygdaloideae</taxon>
        <taxon>Amygdaleae</taxon>
        <taxon>Prunus</taxon>
    </lineage>
</organism>
<dbReference type="EMBL" id="PJQY01000007">
    <property type="protein sequence ID" value="PQQ21620.1"/>
    <property type="molecule type" value="Genomic_DNA"/>
</dbReference>
<dbReference type="STRING" id="2094558.A0A314ZSH1"/>